<reference evidence="1 2" key="2">
    <citation type="journal article" date="2013" name="Int. J. Syst. Evol. Microbiol.">
        <title>Methylophaga nitratireducenticrescens sp. nov. and Methylophaga frappieri sp. nov., isolated from the biofilm of the methanol-fed denitrification system treating the seawater at the Montreal Biodome.</title>
        <authorList>
            <person name="Villeneuve C."/>
            <person name="Martineau C."/>
            <person name="Mauffrey F."/>
            <person name="Villemur R."/>
        </authorList>
    </citation>
    <scope>NUCLEOTIDE SEQUENCE [LARGE SCALE GENOMIC DNA]</scope>
    <source>
        <strain evidence="1 2">JAM1</strain>
    </source>
</reference>
<proteinExistence type="predicted"/>
<dbReference type="Proteomes" id="UP000009144">
    <property type="component" value="Chromosome"/>
</dbReference>
<reference evidence="1 2" key="1">
    <citation type="journal article" date="2012" name="J. Bacteriol.">
        <title>Complete genome sequences of Methylophaga sp. strain JAM1 and Methylophaga sp. strain JAM7.</title>
        <authorList>
            <person name="Villeneuve C."/>
            <person name="Martineau C."/>
            <person name="Mauffrey F."/>
            <person name="Villemur R."/>
        </authorList>
    </citation>
    <scope>NUCLEOTIDE SEQUENCE [LARGE SCALE GENOMIC DNA]</scope>
    <source>
        <strain evidence="1 2">JAM1</strain>
    </source>
</reference>
<organism evidence="1 2">
    <name type="scientific">Methylophaga nitratireducenticrescens</name>
    <dbReference type="NCBI Taxonomy" id="754476"/>
    <lineage>
        <taxon>Bacteria</taxon>
        <taxon>Pseudomonadati</taxon>
        <taxon>Pseudomonadota</taxon>
        <taxon>Gammaproteobacteria</taxon>
        <taxon>Thiotrichales</taxon>
        <taxon>Piscirickettsiaceae</taxon>
        <taxon>Methylophaga</taxon>
    </lineage>
</organism>
<dbReference type="AlphaFoldDB" id="I1XEU1"/>
<dbReference type="HOGENOM" id="CLU_2899064_0_0_6"/>
<name>I1XEU1_METNJ</name>
<gene>
    <name evidence="1" type="ordered locus">Q7A_49</name>
</gene>
<accession>I1XEU1</accession>
<evidence type="ECO:0000313" key="2">
    <source>
        <dbReference type="Proteomes" id="UP000009144"/>
    </source>
</evidence>
<dbReference type="PATRIC" id="fig|754476.3.peg.48"/>
<sequence length="62" mass="7409">MLSAIVQDLLRLGQIHITILRDKRLSESDWMQTSNITIKPCASRQEFDQNWQYCLKNLSFFY</sequence>
<keyword evidence="2" id="KW-1185">Reference proteome</keyword>
<dbReference type="EMBL" id="CP003390">
    <property type="protein sequence ID" value="AFI82910.1"/>
    <property type="molecule type" value="Genomic_DNA"/>
</dbReference>
<dbReference type="STRING" id="754476.Q7A_49"/>
<evidence type="ECO:0000313" key="1">
    <source>
        <dbReference type="EMBL" id="AFI82910.1"/>
    </source>
</evidence>
<protein>
    <submittedName>
        <fullName evidence="1">Uncharacterized protein</fullName>
    </submittedName>
</protein>